<comment type="caution">
    <text evidence="2">The sequence shown here is derived from an EMBL/GenBank/DDBJ whole genome shotgun (WGS) entry which is preliminary data.</text>
</comment>
<accession>A0A1E3B379</accession>
<gene>
    <name evidence="2" type="ORF">SI65_09320</name>
</gene>
<reference evidence="2 3" key="1">
    <citation type="journal article" date="2016" name="BMC Genomics">
        <title>Comparative genomic and transcriptomic analyses of the Fuzhuan brick tea-fermentation fungus Aspergillus cristatus.</title>
        <authorList>
            <person name="Ge Y."/>
            <person name="Wang Y."/>
            <person name="Liu Y."/>
            <person name="Tan Y."/>
            <person name="Ren X."/>
            <person name="Zhang X."/>
            <person name="Hyde K.D."/>
            <person name="Liu Y."/>
            <person name="Liu Z."/>
        </authorList>
    </citation>
    <scope>NUCLEOTIDE SEQUENCE [LARGE SCALE GENOMIC DNA]</scope>
    <source>
        <strain evidence="2 3">GZAAS20.1005</strain>
    </source>
</reference>
<dbReference type="AlphaFoldDB" id="A0A1E3B379"/>
<dbReference type="OrthoDB" id="4670611at2759"/>
<dbReference type="EMBL" id="JXNT01000017">
    <property type="protein sequence ID" value="ODM15379.1"/>
    <property type="molecule type" value="Genomic_DNA"/>
</dbReference>
<organism evidence="2 3">
    <name type="scientific">Aspergillus cristatus</name>
    <name type="common">Chinese Fuzhuan brick tea-fermentation fungus</name>
    <name type="synonym">Eurotium cristatum</name>
    <dbReference type="NCBI Taxonomy" id="573508"/>
    <lineage>
        <taxon>Eukaryota</taxon>
        <taxon>Fungi</taxon>
        <taxon>Dikarya</taxon>
        <taxon>Ascomycota</taxon>
        <taxon>Pezizomycotina</taxon>
        <taxon>Eurotiomycetes</taxon>
        <taxon>Eurotiomycetidae</taxon>
        <taxon>Eurotiales</taxon>
        <taxon>Aspergillaceae</taxon>
        <taxon>Aspergillus</taxon>
        <taxon>Aspergillus subgen. Aspergillus</taxon>
    </lineage>
</organism>
<proteinExistence type="predicted"/>
<name>A0A1E3B379_ASPCR</name>
<dbReference type="Proteomes" id="UP000094569">
    <property type="component" value="Unassembled WGS sequence"/>
</dbReference>
<dbReference type="STRING" id="573508.A0A1E3B379"/>
<evidence type="ECO:0000256" key="1">
    <source>
        <dbReference type="SAM" id="SignalP"/>
    </source>
</evidence>
<evidence type="ECO:0000313" key="3">
    <source>
        <dbReference type="Proteomes" id="UP000094569"/>
    </source>
</evidence>
<feature type="chain" id="PRO_5009123362" evidence="1">
    <location>
        <begin position="21"/>
        <end position="130"/>
    </location>
</feature>
<sequence>MHFTVKTITFFAAMIATTHAAPANSTVTRSVKGWARFCDDANCSVNCGISVNVENPGCLIERGRGSVLYNGPYLGGIALLASPGEGCGCQSSCVPHFWAISGDNTCFNLEDNPGSSYRFIHGGCPANNCE</sequence>
<evidence type="ECO:0000313" key="2">
    <source>
        <dbReference type="EMBL" id="ODM15379.1"/>
    </source>
</evidence>
<feature type="signal peptide" evidence="1">
    <location>
        <begin position="1"/>
        <end position="20"/>
    </location>
</feature>
<keyword evidence="3" id="KW-1185">Reference proteome</keyword>
<dbReference type="VEuPathDB" id="FungiDB:SI65_09320"/>
<keyword evidence="1" id="KW-0732">Signal</keyword>
<protein>
    <submittedName>
        <fullName evidence="2">Uncharacterized protein</fullName>
    </submittedName>
</protein>